<evidence type="ECO:0000313" key="2">
    <source>
        <dbReference type="Proteomes" id="UP000239001"/>
    </source>
</evidence>
<dbReference type="AlphaFoldDB" id="A0A2T1LVS9"/>
<dbReference type="Proteomes" id="UP000239001">
    <property type="component" value="Unassembled WGS sequence"/>
</dbReference>
<reference evidence="1 2" key="1">
    <citation type="submission" date="2018-03" db="EMBL/GenBank/DDBJ databases">
        <title>The ancient ancestry and fast evolution of plastids.</title>
        <authorList>
            <person name="Moore K.R."/>
            <person name="Magnabosco C."/>
            <person name="Momper L."/>
            <person name="Gold D.A."/>
            <person name="Bosak T."/>
            <person name="Fournier G.P."/>
        </authorList>
    </citation>
    <scope>NUCLEOTIDE SEQUENCE [LARGE SCALE GENOMIC DNA]</scope>
    <source>
        <strain evidence="1 2">CCALA 016</strain>
    </source>
</reference>
<keyword evidence="2" id="KW-1185">Reference proteome</keyword>
<proteinExistence type="predicted"/>
<accession>A0A2T1LVS9</accession>
<reference evidence="1 2" key="2">
    <citation type="submission" date="2018-03" db="EMBL/GenBank/DDBJ databases">
        <authorList>
            <person name="Keele B.F."/>
        </authorList>
    </citation>
    <scope>NUCLEOTIDE SEQUENCE [LARGE SCALE GENOMIC DNA]</scope>
    <source>
        <strain evidence="1 2">CCALA 016</strain>
    </source>
</reference>
<dbReference type="OrthoDB" id="424853at2"/>
<protein>
    <submittedName>
        <fullName evidence="1">Uncharacterized protein</fullName>
    </submittedName>
</protein>
<organism evidence="1 2">
    <name type="scientific">Aphanothece hegewaldii CCALA 016</name>
    <dbReference type="NCBI Taxonomy" id="2107694"/>
    <lineage>
        <taxon>Bacteria</taxon>
        <taxon>Bacillati</taxon>
        <taxon>Cyanobacteriota</taxon>
        <taxon>Cyanophyceae</taxon>
        <taxon>Oscillatoriophycideae</taxon>
        <taxon>Chroococcales</taxon>
        <taxon>Aphanothecaceae</taxon>
        <taxon>Aphanothece</taxon>
    </lineage>
</organism>
<sequence>MKQLFPTDLTCESCTFFNDYDDERGRGWCQAFDRPARRYHPKTSSCELVTQNQTVMVELYTKAVEDDGDGYPVVVDSRVIELTVSQMTREEVEAKLRPLFDLSEWVIHHFWKPCDELEI</sequence>
<evidence type="ECO:0000313" key="1">
    <source>
        <dbReference type="EMBL" id="PSF35966.1"/>
    </source>
</evidence>
<name>A0A2T1LVS9_9CHRO</name>
<dbReference type="RefSeq" id="WP_106457613.1">
    <property type="nucleotide sequence ID" value="NZ_PXOH01000016.1"/>
</dbReference>
<gene>
    <name evidence="1" type="ORF">C7H19_14555</name>
</gene>
<dbReference type="EMBL" id="PXOH01000016">
    <property type="protein sequence ID" value="PSF35966.1"/>
    <property type="molecule type" value="Genomic_DNA"/>
</dbReference>
<comment type="caution">
    <text evidence="1">The sequence shown here is derived from an EMBL/GenBank/DDBJ whole genome shotgun (WGS) entry which is preliminary data.</text>
</comment>